<evidence type="ECO:0000313" key="2">
    <source>
        <dbReference type="Proteomes" id="UP001392437"/>
    </source>
</evidence>
<dbReference type="AlphaFoldDB" id="A0AAW0QNQ9"/>
<dbReference type="InterPro" id="IPR052998">
    <property type="entry name" value="Hetero-Diels-Alderase-like"/>
</dbReference>
<dbReference type="InterPro" id="IPR011042">
    <property type="entry name" value="6-blade_b-propeller_TolB-like"/>
</dbReference>
<sequence length="379" mass="39917">MACAVGSVSAVPLGLSLPEVDLGLKAGIASPSPAPSANAAVKMPLAKATLTARTIHQFTENPSWIENLFVRENGDILMTMMWPKASLYLLKNPEADPAAKPTLIHTFDNAQGLLGITETAPDTFAVISSQFSGLAAVVAGGSAIWEVQLQDVANPKIRKVTDLPEAGFPNGMVKLQPWACRSEKAKAAAESKIVLVSDSFNGLVYSVDTASGKYEVAVKVPEMDPVKGAALPFGVNGIKVMGDYLYWANSDLTTMYRLRINMSNGSAREGAAVETLVKLEGTAFLDEFDVDEDGTIWGVTNADNKLIAMRPQDGSYEVALGSATSMTLGGDTSARFGKGPANKRTLYITTGGASVVPVNGTVSEPAKLVAVDTTGYLRI</sequence>
<dbReference type="Proteomes" id="UP001392437">
    <property type="component" value="Unassembled WGS sequence"/>
</dbReference>
<gene>
    <name evidence="1" type="ORF">PG999_008598</name>
</gene>
<accession>A0AAW0QNQ9</accession>
<organism evidence="1 2">
    <name type="scientific">Apiospora kogelbergensis</name>
    <dbReference type="NCBI Taxonomy" id="1337665"/>
    <lineage>
        <taxon>Eukaryota</taxon>
        <taxon>Fungi</taxon>
        <taxon>Dikarya</taxon>
        <taxon>Ascomycota</taxon>
        <taxon>Pezizomycotina</taxon>
        <taxon>Sordariomycetes</taxon>
        <taxon>Xylariomycetidae</taxon>
        <taxon>Amphisphaeriales</taxon>
        <taxon>Apiosporaceae</taxon>
        <taxon>Apiospora</taxon>
    </lineage>
</organism>
<dbReference type="SUPFAM" id="SSF63829">
    <property type="entry name" value="Calcium-dependent phosphotriesterase"/>
    <property type="match status" value="1"/>
</dbReference>
<dbReference type="EMBL" id="JAQQWP010000008">
    <property type="protein sequence ID" value="KAK8105239.1"/>
    <property type="molecule type" value="Genomic_DNA"/>
</dbReference>
<proteinExistence type="predicted"/>
<dbReference type="PANTHER" id="PTHR42060">
    <property type="entry name" value="NHL REPEAT-CONTAINING PROTEIN-RELATED"/>
    <property type="match status" value="1"/>
</dbReference>
<reference evidence="1 2" key="1">
    <citation type="submission" date="2023-01" db="EMBL/GenBank/DDBJ databases">
        <title>Analysis of 21 Apiospora genomes using comparative genomics revels a genus with tremendous synthesis potential of carbohydrate active enzymes and secondary metabolites.</title>
        <authorList>
            <person name="Sorensen T."/>
        </authorList>
    </citation>
    <scope>NUCLEOTIDE SEQUENCE [LARGE SCALE GENOMIC DNA]</scope>
    <source>
        <strain evidence="1 2">CBS 117206</strain>
    </source>
</reference>
<name>A0AAW0QNQ9_9PEZI</name>
<comment type="caution">
    <text evidence="1">The sequence shown here is derived from an EMBL/GenBank/DDBJ whole genome shotgun (WGS) entry which is preliminary data.</text>
</comment>
<dbReference type="Gene3D" id="2.120.10.30">
    <property type="entry name" value="TolB, C-terminal domain"/>
    <property type="match status" value="1"/>
</dbReference>
<evidence type="ECO:0000313" key="1">
    <source>
        <dbReference type="EMBL" id="KAK8105239.1"/>
    </source>
</evidence>
<dbReference type="PANTHER" id="PTHR42060:SF1">
    <property type="entry name" value="NHL REPEAT-CONTAINING PROTEIN"/>
    <property type="match status" value="1"/>
</dbReference>
<protein>
    <recommendedName>
        <fullName evidence="3">SMP-30/Gluconolactonase/LRE-like region domain-containing protein</fullName>
    </recommendedName>
</protein>
<evidence type="ECO:0008006" key="3">
    <source>
        <dbReference type="Google" id="ProtNLM"/>
    </source>
</evidence>
<keyword evidence="2" id="KW-1185">Reference proteome</keyword>